<dbReference type="GO" id="GO:0003700">
    <property type="term" value="F:DNA-binding transcription factor activity"/>
    <property type="evidence" value="ECO:0007669"/>
    <property type="project" value="TreeGrafter"/>
</dbReference>
<dbReference type="AlphaFoldDB" id="A0A6L9S559"/>
<evidence type="ECO:0000313" key="7">
    <source>
        <dbReference type="EMBL" id="NED99189.1"/>
    </source>
</evidence>
<comment type="caution">
    <text evidence="7">The sequence shown here is derived from an EMBL/GenBank/DDBJ whole genome shotgun (WGS) entry which is preliminary data.</text>
</comment>
<evidence type="ECO:0000313" key="8">
    <source>
        <dbReference type="Proteomes" id="UP000475214"/>
    </source>
</evidence>
<keyword evidence="8" id="KW-1185">Reference proteome</keyword>
<gene>
    <name evidence="7" type="ORF">G1H10_03300</name>
</gene>
<dbReference type="PANTHER" id="PTHR30055:SF234">
    <property type="entry name" value="HTH-TYPE TRANSCRIPTIONAL REGULATOR BETI"/>
    <property type="match status" value="1"/>
</dbReference>
<keyword evidence="3 5" id="KW-0238">DNA-binding</keyword>
<protein>
    <submittedName>
        <fullName evidence="7">TetR family transcriptional regulator</fullName>
    </submittedName>
</protein>
<keyword evidence="2" id="KW-0805">Transcription regulation</keyword>
<keyword evidence="1" id="KW-0678">Repressor</keyword>
<evidence type="ECO:0000256" key="1">
    <source>
        <dbReference type="ARBA" id="ARBA00022491"/>
    </source>
</evidence>
<dbReference type="Proteomes" id="UP000475214">
    <property type="component" value="Unassembled WGS sequence"/>
</dbReference>
<evidence type="ECO:0000256" key="2">
    <source>
        <dbReference type="ARBA" id="ARBA00023015"/>
    </source>
</evidence>
<dbReference type="Pfam" id="PF13977">
    <property type="entry name" value="TetR_C_6"/>
    <property type="match status" value="1"/>
</dbReference>
<dbReference type="InterPro" id="IPR050109">
    <property type="entry name" value="HTH-type_TetR-like_transc_reg"/>
</dbReference>
<organism evidence="7 8">
    <name type="scientific">Phytoactinopolyspora halotolerans</name>
    <dbReference type="NCBI Taxonomy" id="1981512"/>
    <lineage>
        <taxon>Bacteria</taxon>
        <taxon>Bacillati</taxon>
        <taxon>Actinomycetota</taxon>
        <taxon>Actinomycetes</taxon>
        <taxon>Jiangellales</taxon>
        <taxon>Jiangellaceae</taxon>
        <taxon>Phytoactinopolyspora</taxon>
    </lineage>
</organism>
<dbReference type="SUPFAM" id="SSF46689">
    <property type="entry name" value="Homeodomain-like"/>
    <property type="match status" value="1"/>
</dbReference>
<dbReference type="PANTHER" id="PTHR30055">
    <property type="entry name" value="HTH-TYPE TRANSCRIPTIONAL REGULATOR RUTR"/>
    <property type="match status" value="1"/>
</dbReference>
<reference evidence="7 8" key="1">
    <citation type="submission" date="2020-02" db="EMBL/GenBank/DDBJ databases">
        <authorList>
            <person name="Li X.-J."/>
            <person name="Han X.-M."/>
        </authorList>
    </citation>
    <scope>NUCLEOTIDE SEQUENCE [LARGE SCALE GENOMIC DNA]</scope>
    <source>
        <strain evidence="7 8">CCTCC AB 2017055</strain>
    </source>
</reference>
<accession>A0A6L9S559</accession>
<dbReference type="InterPro" id="IPR001647">
    <property type="entry name" value="HTH_TetR"/>
</dbReference>
<dbReference type="InterPro" id="IPR009057">
    <property type="entry name" value="Homeodomain-like_sf"/>
</dbReference>
<proteinExistence type="predicted"/>
<evidence type="ECO:0000256" key="5">
    <source>
        <dbReference type="PROSITE-ProRule" id="PRU00335"/>
    </source>
</evidence>
<dbReference type="Gene3D" id="1.10.357.10">
    <property type="entry name" value="Tetracycline Repressor, domain 2"/>
    <property type="match status" value="1"/>
</dbReference>
<feature type="DNA-binding region" description="H-T-H motif" evidence="5">
    <location>
        <begin position="31"/>
        <end position="50"/>
    </location>
</feature>
<dbReference type="GO" id="GO:0000976">
    <property type="term" value="F:transcription cis-regulatory region binding"/>
    <property type="evidence" value="ECO:0007669"/>
    <property type="project" value="TreeGrafter"/>
</dbReference>
<dbReference type="SUPFAM" id="SSF48498">
    <property type="entry name" value="Tetracyclin repressor-like, C-terminal domain"/>
    <property type="match status" value="1"/>
</dbReference>
<sequence>MPRVADHDARRRQIADAVIGLIAHSGFDAATVARVSREAGVSVGLVQHYFRSKDDLLLFAYRQVVTDINERVAGCLADGERARRTISAVVFASMMELLPLDHRRRGEYRVIRAFLGRSVDNPAMSAIAGETVRMIHAELATAVRNGKECGEVEPAVDESLAALRIAALVDGLAAQYYQEPDRLVGARPLPDAAVELLRFCLDGIFTGECRHYG</sequence>
<dbReference type="Pfam" id="PF00440">
    <property type="entry name" value="TetR_N"/>
    <property type="match status" value="1"/>
</dbReference>
<dbReference type="InterPro" id="IPR036271">
    <property type="entry name" value="Tet_transcr_reg_TetR-rel_C_sf"/>
</dbReference>
<dbReference type="PRINTS" id="PR00455">
    <property type="entry name" value="HTHTETR"/>
</dbReference>
<dbReference type="InterPro" id="IPR039538">
    <property type="entry name" value="BetI_C"/>
</dbReference>
<dbReference type="EMBL" id="JAAGOA010000002">
    <property type="protein sequence ID" value="NED99189.1"/>
    <property type="molecule type" value="Genomic_DNA"/>
</dbReference>
<evidence type="ECO:0000256" key="3">
    <source>
        <dbReference type="ARBA" id="ARBA00023125"/>
    </source>
</evidence>
<feature type="domain" description="HTH tetR-type" evidence="6">
    <location>
        <begin position="8"/>
        <end position="68"/>
    </location>
</feature>
<keyword evidence="4" id="KW-0804">Transcription</keyword>
<evidence type="ECO:0000259" key="6">
    <source>
        <dbReference type="PROSITE" id="PS50977"/>
    </source>
</evidence>
<dbReference type="RefSeq" id="WP_163732647.1">
    <property type="nucleotide sequence ID" value="NZ_JAAGOA010000002.1"/>
</dbReference>
<name>A0A6L9S559_9ACTN</name>
<dbReference type="PROSITE" id="PS50977">
    <property type="entry name" value="HTH_TETR_2"/>
    <property type="match status" value="1"/>
</dbReference>
<evidence type="ECO:0000256" key="4">
    <source>
        <dbReference type="ARBA" id="ARBA00023163"/>
    </source>
</evidence>